<evidence type="ECO:0000256" key="1">
    <source>
        <dbReference type="SAM" id="MobiDB-lite"/>
    </source>
</evidence>
<feature type="transmembrane region" description="Helical" evidence="2">
    <location>
        <begin position="100"/>
        <end position="125"/>
    </location>
</feature>
<keyword evidence="2" id="KW-0472">Membrane</keyword>
<dbReference type="EMBL" id="ML119053">
    <property type="protein sequence ID" value="ROT39576.1"/>
    <property type="molecule type" value="Genomic_DNA"/>
</dbReference>
<dbReference type="AlphaFoldDB" id="A0A3N2PYS4"/>
<organism evidence="3 4">
    <name type="scientific">Sodiomyces alkalinus (strain CBS 110278 / VKM F-3762 / F11)</name>
    <name type="common">Alkaliphilic filamentous fungus</name>
    <dbReference type="NCBI Taxonomy" id="1314773"/>
    <lineage>
        <taxon>Eukaryota</taxon>
        <taxon>Fungi</taxon>
        <taxon>Dikarya</taxon>
        <taxon>Ascomycota</taxon>
        <taxon>Pezizomycotina</taxon>
        <taxon>Sordariomycetes</taxon>
        <taxon>Hypocreomycetidae</taxon>
        <taxon>Glomerellales</taxon>
        <taxon>Plectosphaerellaceae</taxon>
        <taxon>Sodiomyces</taxon>
    </lineage>
</organism>
<keyword evidence="2" id="KW-1133">Transmembrane helix</keyword>
<keyword evidence="2" id="KW-0812">Transmembrane</keyword>
<gene>
    <name evidence="3" type="ORF">SODALDRAFT_357979</name>
</gene>
<protein>
    <submittedName>
        <fullName evidence="3">Uncharacterized protein</fullName>
    </submittedName>
</protein>
<name>A0A3N2PYS4_SODAK</name>
<keyword evidence="4" id="KW-1185">Reference proteome</keyword>
<feature type="region of interest" description="Disordered" evidence="1">
    <location>
        <begin position="8"/>
        <end position="33"/>
    </location>
</feature>
<evidence type="ECO:0000313" key="4">
    <source>
        <dbReference type="Proteomes" id="UP000272025"/>
    </source>
</evidence>
<evidence type="ECO:0000313" key="3">
    <source>
        <dbReference type="EMBL" id="ROT39576.1"/>
    </source>
</evidence>
<proteinExistence type="predicted"/>
<accession>A0A3N2PYS4</accession>
<dbReference type="Proteomes" id="UP000272025">
    <property type="component" value="Unassembled WGS sequence"/>
</dbReference>
<dbReference type="RefSeq" id="XP_028467382.1">
    <property type="nucleotide sequence ID" value="XM_028614056.1"/>
</dbReference>
<sequence length="177" mass="19511">MITIIFTNDSSSSGVSSHHHQRQATTGKWEHGHVTSIKRTESEPLPTTYIRNYRQPSSRFYLRQHPSPLSSPAWHRPTPLGSALVSAFPCFIRVTSSTHLLASALIFPPSAILAILAILAIITIITINHHHDQGPPPYTSPFSSAAIFPSASPTRTAAFDTTWAQDCPRPTHQPFQL</sequence>
<reference evidence="3 4" key="1">
    <citation type="journal article" date="2018" name="Mol. Ecol.">
        <title>The obligate alkalophilic soda-lake fungus Sodiomyces alkalinus has shifted to a protein diet.</title>
        <authorList>
            <person name="Grum-Grzhimaylo A.A."/>
            <person name="Falkoski D.L."/>
            <person name="van den Heuvel J."/>
            <person name="Valero-Jimenez C.A."/>
            <person name="Min B."/>
            <person name="Choi I.G."/>
            <person name="Lipzen A."/>
            <person name="Daum C.G."/>
            <person name="Aanen D.K."/>
            <person name="Tsang A."/>
            <person name="Henrissat B."/>
            <person name="Bilanenko E.N."/>
            <person name="de Vries R.P."/>
            <person name="van Kan J.A.L."/>
            <person name="Grigoriev I.V."/>
            <person name="Debets A.J.M."/>
        </authorList>
    </citation>
    <scope>NUCLEOTIDE SEQUENCE [LARGE SCALE GENOMIC DNA]</scope>
    <source>
        <strain evidence="3 4">F11</strain>
    </source>
</reference>
<evidence type="ECO:0000256" key="2">
    <source>
        <dbReference type="SAM" id="Phobius"/>
    </source>
</evidence>
<dbReference type="GeneID" id="39582534"/>